<evidence type="ECO:0000256" key="1">
    <source>
        <dbReference type="ARBA" id="ARBA00004651"/>
    </source>
</evidence>
<accession>A0ABP6BXE4</accession>
<sequence length="626" mass="67303">MRREREAGSSRPGRRELVNGAVTAAGIVFRTSPGQVAGLVVLMLLGAAAPVGVAWLTRAALDTLASGNAAGGASALVPIVVGLAALGMVVAFVPQAEEYLRTELARRSGLRATDRLYRAVSAFTGLRRFEDPHFIDRVRLAGQSTRAPAQVVGRAVTGGRAALTLVGFMVSLAVLSPPMVAVVLAAAVPTLIAELVLSRGRASMLWRIGPAERREFFYGHLLTDPQAAKETRLYGTGAFLRGRMLAERRTADAAHRRTDRRELVTQGGLALLGAFVAGGGLVTVVAGAKGGTLTPGDLSLFIVAVAGVQTSLTSLITDIAYAHQQLLAFDHHCAVMRAGPDVPPAEVSRPAPPLRTGIEFRDVWFRYRDDHPWVVRGVTLTIPHGTSTALVGRNGAGKSTLVKLLCRFYEPTRGAIYWDGVDIRTIDPERLRERVAAVFQDFVQYDLTAAENIALGDLTALDDPFRIEDAAVRAGIHPSLARLPRGYDTLLSTLFLDETAEDADPEMGVVLSGGQWQRLALARALIRTGRDLVILDEPCAGLDAEAEYEVHAQLRRRRADGTGLLISHRLGTVRDADEIAVLDDGEVVERGRHDDLMALDGTYARLFRLQAENYHLDDVQPGAGIS</sequence>
<dbReference type="PROSITE" id="PS00211">
    <property type="entry name" value="ABC_TRANSPORTER_1"/>
    <property type="match status" value="1"/>
</dbReference>
<comment type="caution">
    <text evidence="10">The sequence shown here is derived from an EMBL/GenBank/DDBJ whole genome shotgun (WGS) entry which is preliminary data.</text>
</comment>
<evidence type="ECO:0000259" key="8">
    <source>
        <dbReference type="PROSITE" id="PS50893"/>
    </source>
</evidence>
<organism evidence="10 11">
    <name type="scientific">Actinomadura fulvescens</name>
    <dbReference type="NCBI Taxonomy" id="46160"/>
    <lineage>
        <taxon>Bacteria</taxon>
        <taxon>Bacillati</taxon>
        <taxon>Actinomycetota</taxon>
        <taxon>Actinomycetes</taxon>
        <taxon>Streptosporangiales</taxon>
        <taxon>Thermomonosporaceae</taxon>
        <taxon>Actinomadura</taxon>
    </lineage>
</organism>
<feature type="transmembrane region" description="Helical" evidence="7">
    <location>
        <begin position="36"/>
        <end position="57"/>
    </location>
</feature>
<gene>
    <name evidence="10" type="ORF">GCM10010411_23710</name>
</gene>
<keyword evidence="6 7" id="KW-0472">Membrane</keyword>
<dbReference type="GO" id="GO:0005524">
    <property type="term" value="F:ATP binding"/>
    <property type="evidence" value="ECO:0007669"/>
    <property type="project" value="UniProtKB-KW"/>
</dbReference>
<keyword evidence="3" id="KW-0547">Nucleotide-binding</keyword>
<dbReference type="PANTHER" id="PTHR24221">
    <property type="entry name" value="ATP-BINDING CASSETTE SUB-FAMILY B"/>
    <property type="match status" value="1"/>
</dbReference>
<evidence type="ECO:0000259" key="9">
    <source>
        <dbReference type="PROSITE" id="PS50929"/>
    </source>
</evidence>
<evidence type="ECO:0000313" key="10">
    <source>
        <dbReference type="EMBL" id="GAA2590079.1"/>
    </source>
</evidence>
<keyword evidence="2 7" id="KW-0812">Transmembrane</keyword>
<evidence type="ECO:0000256" key="5">
    <source>
        <dbReference type="ARBA" id="ARBA00022989"/>
    </source>
</evidence>
<feature type="transmembrane region" description="Helical" evidence="7">
    <location>
        <begin position="263"/>
        <end position="286"/>
    </location>
</feature>
<keyword evidence="4 10" id="KW-0067">ATP-binding</keyword>
<dbReference type="PROSITE" id="PS50929">
    <property type="entry name" value="ABC_TM1F"/>
    <property type="match status" value="1"/>
</dbReference>
<evidence type="ECO:0000313" key="11">
    <source>
        <dbReference type="Proteomes" id="UP001501509"/>
    </source>
</evidence>
<keyword evidence="5 7" id="KW-1133">Transmembrane helix</keyword>
<dbReference type="Gene3D" id="1.20.1560.10">
    <property type="entry name" value="ABC transporter type 1, transmembrane domain"/>
    <property type="match status" value="1"/>
</dbReference>
<feature type="domain" description="ABC transmembrane type-1" evidence="9">
    <location>
        <begin position="37"/>
        <end position="324"/>
    </location>
</feature>
<dbReference type="InterPro" id="IPR027417">
    <property type="entry name" value="P-loop_NTPase"/>
</dbReference>
<dbReference type="InterPro" id="IPR011527">
    <property type="entry name" value="ABC1_TM_dom"/>
</dbReference>
<evidence type="ECO:0000256" key="3">
    <source>
        <dbReference type="ARBA" id="ARBA00022741"/>
    </source>
</evidence>
<protein>
    <submittedName>
        <fullName evidence="10">ABC transporter ATP-binding protein</fullName>
    </submittedName>
</protein>
<dbReference type="PANTHER" id="PTHR24221:SF654">
    <property type="entry name" value="ATP-BINDING CASSETTE SUB-FAMILY B MEMBER 6"/>
    <property type="match status" value="1"/>
</dbReference>
<feature type="transmembrane region" description="Helical" evidence="7">
    <location>
        <begin position="179"/>
        <end position="197"/>
    </location>
</feature>
<dbReference type="RefSeq" id="WP_344540375.1">
    <property type="nucleotide sequence ID" value="NZ_BAAATD010000002.1"/>
</dbReference>
<evidence type="ECO:0000256" key="6">
    <source>
        <dbReference type="ARBA" id="ARBA00023136"/>
    </source>
</evidence>
<feature type="transmembrane region" description="Helical" evidence="7">
    <location>
        <begin position="69"/>
        <end position="93"/>
    </location>
</feature>
<dbReference type="InterPro" id="IPR003593">
    <property type="entry name" value="AAA+_ATPase"/>
</dbReference>
<dbReference type="Proteomes" id="UP001501509">
    <property type="component" value="Unassembled WGS sequence"/>
</dbReference>
<dbReference type="InterPro" id="IPR036640">
    <property type="entry name" value="ABC1_TM_sf"/>
</dbReference>
<dbReference type="InterPro" id="IPR003439">
    <property type="entry name" value="ABC_transporter-like_ATP-bd"/>
</dbReference>
<comment type="subcellular location">
    <subcellularLocation>
        <location evidence="1">Cell membrane</location>
        <topology evidence="1">Multi-pass membrane protein</topology>
    </subcellularLocation>
</comment>
<dbReference type="PROSITE" id="PS50893">
    <property type="entry name" value="ABC_TRANSPORTER_2"/>
    <property type="match status" value="1"/>
</dbReference>
<dbReference type="Gene3D" id="3.40.50.300">
    <property type="entry name" value="P-loop containing nucleotide triphosphate hydrolases"/>
    <property type="match status" value="1"/>
</dbReference>
<dbReference type="SUPFAM" id="SSF52540">
    <property type="entry name" value="P-loop containing nucleoside triphosphate hydrolases"/>
    <property type="match status" value="1"/>
</dbReference>
<feature type="domain" description="ABC transporter" evidence="8">
    <location>
        <begin position="358"/>
        <end position="609"/>
    </location>
</feature>
<keyword evidence="11" id="KW-1185">Reference proteome</keyword>
<reference evidence="11" key="1">
    <citation type="journal article" date="2019" name="Int. J. Syst. Evol. Microbiol.">
        <title>The Global Catalogue of Microorganisms (GCM) 10K type strain sequencing project: providing services to taxonomists for standard genome sequencing and annotation.</title>
        <authorList>
            <consortium name="The Broad Institute Genomics Platform"/>
            <consortium name="The Broad Institute Genome Sequencing Center for Infectious Disease"/>
            <person name="Wu L."/>
            <person name="Ma J."/>
        </authorList>
    </citation>
    <scope>NUCLEOTIDE SEQUENCE [LARGE SCALE GENOMIC DNA]</scope>
    <source>
        <strain evidence="11">JCM 6833</strain>
    </source>
</reference>
<dbReference type="InterPro" id="IPR039421">
    <property type="entry name" value="Type_1_exporter"/>
</dbReference>
<dbReference type="EMBL" id="BAAATD010000002">
    <property type="protein sequence ID" value="GAA2590079.1"/>
    <property type="molecule type" value="Genomic_DNA"/>
</dbReference>
<dbReference type="Pfam" id="PF00005">
    <property type="entry name" value="ABC_tran"/>
    <property type="match status" value="1"/>
</dbReference>
<evidence type="ECO:0000256" key="7">
    <source>
        <dbReference type="SAM" id="Phobius"/>
    </source>
</evidence>
<dbReference type="SUPFAM" id="SSF90123">
    <property type="entry name" value="ABC transporter transmembrane region"/>
    <property type="match status" value="1"/>
</dbReference>
<evidence type="ECO:0000256" key="2">
    <source>
        <dbReference type="ARBA" id="ARBA00022692"/>
    </source>
</evidence>
<dbReference type="SMART" id="SM00382">
    <property type="entry name" value="AAA"/>
    <property type="match status" value="1"/>
</dbReference>
<evidence type="ECO:0000256" key="4">
    <source>
        <dbReference type="ARBA" id="ARBA00022840"/>
    </source>
</evidence>
<proteinExistence type="predicted"/>
<dbReference type="InterPro" id="IPR017871">
    <property type="entry name" value="ABC_transporter-like_CS"/>
</dbReference>
<feature type="transmembrane region" description="Helical" evidence="7">
    <location>
        <begin position="151"/>
        <end position="173"/>
    </location>
</feature>
<name>A0ABP6BXE4_9ACTN</name>